<feature type="region of interest" description="Disordered" evidence="1">
    <location>
        <begin position="147"/>
        <end position="169"/>
    </location>
</feature>
<proteinExistence type="predicted"/>
<dbReference type="EMBL" id="JBFOLJ010000002">
    <property type="protein sequence ID" value="KAL2553343.1"/>
    <property type="molecule type" value="Genomic_DNA"/>
</dbReference>
<evidence type="ECO:0000313" key="3">
    <source>
        <dbReference type="Proteomes" id="UP001604277"/>
    </source>
</evidence>
<feature type="compositionally biased region" description="Basic and acidic residues" evidence="1">
    <location>
        <begin position="160"/>
        <end position="169"/>
    </location>
</feature>
<keyword evidence="3" id="KW-1185">Reference proteome</keyword>
<dbReference type="AlphaFoldDB" id="A0ABD1WXB8"/>
<evidence type="ECO:0000313" key="2">
    <source>
        <dbReference type="EMBL" id="KAL2553343.1"/>
    </source>
</evidence>
<sequence>MDLVEGWIEHVRELSGRHDDPDSDPWRSSTLPKNGLAGLASKMIPLVVKNKYLDNDKKKILAGLSLKGGEKNQDVSPAPVNLRQTILAPTASLEGLRIMEQKQELGVKRIETSKEKWRVSSKMPMDEDEDVEVLEVPVLTRKANKPRTVSSKSFQNTAAEIHKREGDDK</sequence>
<organism evidence="2 3">
    <name type="scientific">Forsythia ovata</name>
    <dbReference type="NCBI Taxonomy" id="205694"/>
    <lineage>
        <taxon>Eukaryota</taxon>
        <taxon>Viridiplantae</taxon>
        <taxon>Streptophyta</taxon>
        <taxon>Embryophyta</taxon>
        <taxon>Tracheophyta</taxon>
        <taxon>Spermatophyta</taxon>
        <taxon>Magnoliopsida</taxon>
        <taxon>eudicotyledons</taxon>
        <taxon>Gunneridae</taxon>
        <taxon>Pentapetalae</taxon>
        <taxon>asterids</taxon>
        <taxon>lamiids</taxon>
        <taxon>Lamiales</taxon>
        <taxon>Oleaceae</taxon>
        <taxon>Forsythieae</taxon>
        <taxon>Forsythia</taxon>
    </lineage>
</organism>
<comment type="caution">
    <text evidence="2">The sequence shown here is derived from an EMBL/GenBank/DDBJ whole genome shotgun (WGS) entry which is preliminary data.</text>
</comment>
<reference evidence="3" key="1">
    <citation type="submission" date="2024-07" db="EMBL/GenBank/DDBJ databases">
        <title>Two chromosome-level genome assemblies of Korean endemic species Abeliophyllum distichum and Forsythia ovata (Oleaceae).</title>
        <authorList>
            <person name="Jang H."/>
        </authorList>
    </citation>
    <scope>NUCLEOTIDE SEQUENCE [LARGE SCALE GENOMIC DNA]</scope>
</reference>
<name>A0ABD1WXB8_9LAMI</name>
<accession>A0ABD1WXB8</accession>
<feature type="compositionally biased region" description="Polar residues" evidence="1">
    <location>
        <begin position="147"/>
        <end position="158"/>
    </location>
</feature>
<gene>
    <name evidence="2" type="ORF">Fot_06962</name>
</gene>
<dbReference type="Proteomes" id="UP001604277">
    <property type="component" value="Unassembled WGS sequence"/>
</dbReference>
<protein>
    <submittedName>
        <fullName evidence="2">Uncharacterized protein</fullName>
    </submittedName>
</protein>
<evidence type="ECO:0000256" key="1">
    <source>
        <dbReference type="SAM" id="MobiDB-lite"/>
    </source>
</evidence>